<reference evidence="1" key="1">
    <citation type="journal article" date="2020" name="Stud. Mycol.">
        <title>101 Dothideomycetes genomes: a test case for predicting lifestyles and emergence of pathogens.</title>
        <authorList>
            <person name="Haridas S."/>
            <person name="Albert R."/>
            <person name="Binder M."/>
            <person name="Bloem J."/>
            <person name="Labutti K."/>
            <person name="Salamov A."/>
            <person name="Andreopoulos B."/>
            <person name="Baker S."/>
            <person name="Barry K."/>
            <person name="Bills G."/>
            <person name="Bluhm B."/>
            <person name="Cannon C."/>
            <person name="Castanera R."/>
            <person name="Culley D."/>
            <person name="Daum C."/>
            <person name="Ezra D."/>
            <person name="Gonzalez J."/>
            <person name="Henrissat B."/>
            <person name="Kuo A."/>
            <person name="Liang C."/>
            <person name="Lipzen A."/>
            <person name="Lutzoni F."/>
            <person name="Magnuson J."/>
            <person name="Mondo S."/>
            <person name="Nolan M."/>
            <person name="Ohm R."/>
            <person name="Pangilinan J."/>
            <person name="Park H.-J."/>
            <person name="Ramirez L."/>
            <person name="Alfaro M."/>
            <person name="Sun H."/>
            <person name="Tritt A."/>
            <person name="Yoshinaga Y."/>
            <person name="Zwiers L.-H."/>
            <person name="Turgeon B."/>
            <person name="Goodwin S."/>
            <person name="Spatafora J."/>
            <person name="Crous P."/>
            <person name="Grigoriev I."/>
        </authorList>
    </citation>
    <scope>NUCLEOTIDE SEQUENCE</scope>
    <source>
        <strain evidence="1">ATCC 200398</strain>
    </source>
</reference>
<evidence type="ECO:0000313" key="1">
    <source>
        <dbReference type="EMBL" id="KAF2475144.1"/>
    </source>
</evidence>
<gene>
    <name evidence="1" type="ORF">BDR25DRAFT_381976</name>
</gene>
<organism evidence="1 2">
    <name type="scientific">Lindgomyces ingoldianus</name>
    <dbReference type="NCBI Taxonomy" id="673940"/>
    <lineage>
        <taxon>Eukaryota</taxon>
        <taxon>Fungi</taxon>
        <taxon>Dikarya</taxon>
        <taxon>Ascomycota</taxon>
        <taxon>Pezizomycotina</taxon>
        <taxon>Dothideomycetes</taxon>
        <taxon>Pleosporomycetidae</taxon>
        <taxon>Pleosporales</taxon>
        <taxon>Lindgomycetaceae</taxon>
        <taxon>Lindgomyces</taxon>
    </lineage>
</organism>
<name>A0ACB6R764_9PLEO</name>
<dbReference type="EMBL" id="MU003496">
    <property type="protein sequence ID" value="KAF2475144.1"/>
    <property type="molecule type" value="Genomic_DNA"/>
</dbReference>
<evidence type="ECO:0000313" key="2">
    <source>
        <dbReference type="Proteomes" id="UP000799755"/>
    </source>
</evidence>
<accession>A0ACB6R764</accession>
<dbReference type="Proteomes" id="UP000799755">
    <property type="component" value="Unassembled WGS sequence"/>
</dbReference>
<comment type="caution">
    <text evidence="1">The sequence shown here is derived from an EMBL/GenBank/DDBJ whole genome shotgun (WGS) entry which is preliminary data.</text>
</comment>
<sequence>MQIRKGKEKWNKLYSEDGQETDSDTPAPSYHTLHPNSQQKRASEPAIFSHRSSLPDSAPELHRFVSADAVYGDLLIRMKTYSADPQLDYGRPIAIDHQYTDLVSQTKAMVFLATPHRGSMYAQTLQNVLRTIPGLSGKAYSLALQVALIHEPFCQQLLRFCENTGVNVKEQKASIIWEKIFEGILFRTPFPGCLFWILDGLDEAEFPAELIKFLSKIKSATKIKLLLLSRPRKDLSKEIGEHFPNVRPEVISADDTLSDIRDYVRSSLSRILPTDQDAQADILQDILSKSSGSFLWVKLALSRIMQNWYLKEDIKAAINEIPEGMEPLYAGMIQTIATQNQKSRSIAARVLGWVACSFRPLDIAELEEALRSEFAGFVNLELTIAEICGLFVVVSKGKVNLIHHTARQFLLTKTTELSISIEEHSSHTHLASTCIEYLSDAPKWRRIFSALQNIQQGSRSVPGTAVFTDHPFLSYSLSYWAYHVGYSSVALEDFTTKILSFLEDNFLTWVHGIALSKDLRIMSQAAQHLKIYVKRKAQLSSRRPLKNLSMNRDGELKQWANDIIRVVSRFGSSLAGYPTSIYRLVVPFCPKDSIISRTFLHSNSSGLRVTGLSYNNWSDCLAKLVMGENQAALKILCKDNFILTLVGIDGTIIVWYADTCQEARRFKHGEYVMEIASSKTSNLVATAGFKTTKVWDISTGKQLYSMTKEQHHLTKSIAFGAKDEEILVAYDDCVVQCIDLRTGDQKWRFVSKEALAGDNNCPRSMCFSPDLTQIALVFRGRPVVVWTIQMDNDSTKPGFIPPKRCILADDRLRTAAEGDAWDPPEVAIWHPVTGHLLVLYEDTRLVDWNIADDEQVKYSHTDARAMVLNSDGTLLLTSDVHGTLSIWTIPGYRLSYQLKYDELVTDLAFSPDSTRFYDIRGTFCNVWEPDALIRPTEMDRDDVSSYESSNYDSVVSDPVLSNDDNDRIPITAIAFDSFDQFYCCGKEDGTVTIHTIPDGERSRKVSSHSSSASIVRLAWSPSSKFLVSVDDSGRIIAKRLEPPTKEKNRWAVFPLFDIRIDNSETVSDFFFHSREQYLLIITPTTAYVVSLNPKKKDKQVCKNRVSKGAVWLNHPTDPALLIKIEADKELTCLWKTLKPEDETQYESPTISDSPMGTGTTIVGFVRARDFVLLETINHVTLGVSDHSQPSTRSFTLLDRRKLSSAQYKSNRYDVDSLAEHVHCLIGSIHDRIVFLDHQFWLCTWDVEAVYTKHKRHFFLPQDWISPRSLTMMCINAHGTLLVPKNEEVAIVREGFKV</sequence>
<protein>
    <submittedName>
        <fullName evidence="1">Vegetative incompatibility protein HET-E-1</fullName>
    </submittedName>
</protein>
<proteinExistence type="predicted"/>
<keyword evidence="2" id="KW-1185">Reference proteome</keyword>